<protein>
    <submittedName>
        <fullName evidence="4">RISC-loading complex subunit TARBP2</fullName>
    </submittedName>
</protein>
<dbReference type="SMART" id="SM00358">
    <property type="entry name" value="DSRM"/>
    <property type="match status" value="2"/>
</dbReference>
<dbReference type="CDD" id="cd19862">
    <property type="entry name" value="DSRM_PRKRA-like_rpt1"/>
    <property type="match status" value="1"/>
</dbReference>
<gene>
    <name evidence="4" type="ORF">FGIG_10392</name>
</gene>
<comment type="caution">
    <text evidence="4">The sequence shown here is derived from an EMBL/GenBank/DDBJ whole genome shotgun (WGS) entry which is preliminary data.</text>
</comment>
<dbReference type="OrthoDB" id="10056847at2759"/>
<dbReference type="Pfam" id="PF00035">
    <property type="entry name" value="dsrm"/>
    <property type="match status" value="2"/>
</dbReference>
<dbReference type="SUPFAM" id="SSF54768">
    <property type="entry name" value="dsRNA-binding domain-like"/>
    <property type="match status" value="2"/>
</dbReference>
<dbReference type="EMBL" id="SUNJ01000809">
    <property type="protein sequence ID" value="TPP67331.1"/>
    <property type="molecule type" value="Genomic_DNA"/>
</dbReference>
<feature type="domain" description="DRBM" evidence="3">
    <location>
        <begin position="12"/>
        <end position="79"/>
    </location>
</feature>
<dbReference type="GO" id="GO:0070578">
    <property type="term" value="C:RISC-loading complex"/>
    <property type="evidence" value="ECO:0007669"/>
    <property type="project" value="TreeGrafter"/>
</dbReference>
<dbReference type="PROSITE" id="PS50137">
    <property type="entry name" value="DS_RBD"/>
    <property type="match status" value="2"/>
</dbReference>
<evidence type="ECO:0000259" key="3">
    <source>
        <dbReference type="PROSITE" id="PS50137"/>
    </source>
</evidence>
<organism evidence="4 5">
    <name type="scientific">Fasciola gigantica</name>
    <name type="common">Giant liver fluke</name>
    <dbReference type="NCBI Taxonomy" id="46835"/>
    <lineage>
        <taxon>Eukaryota</taxon>
        <taxon>Metazoa</taxon>
        <taxon>Spiralia</taxon>
        <taxon>Lophotrochozoa</taxon>
        <taxon>Platyhelminthes</taxon>
        <taxon>Trematoda</taxon>
        <taxon>Digenea</taxon>
        <taxon>Plagiorchiida</taxon>
        <taxon>Echinostomata</taxon>
        <taxon>Echinostomatoidea</taxon>
        <taxon>Fasciolidae</taxon>
        <taxon>Fasciola</taxon>
    </lineage>
</organism>
<dbReference type="AlphaFoldDB" id="A0A504Z4I1"/>
<dbReference type="GO" id="GO:0005634">
    <property type="term" value="C:nucleus"/>
    <property type="evidence" value="ECO:0007669"/>
    <property type="project" value="TreeGrafter"/>
</dbReference>
<reference evidence="4 5" key="1">
    <citation type="submission" date="2019-04" db="EMBL/GenBank/DDBJ databases">
        <title>Annotation for the trematode Fasciola gigantica.</title>
        <authorList>
            <person name="Choi Y.-J."/>
        </authorList>
    </citation>
    <scope>NUCLEOTIDE SEQUENCE [LARGE SCALE GENOMIC DNA]</scope>
    <source>
        <strain evidence="4">Uganda_cow_1</strain>
    </source>
</reference>
<dbReference type="GO" id="GO:0003725">
    <property type="term" value="F:double-stranded RNA binding"/>
    <property type="evidence" value="ECO:0007669"/>
    <property type="project" value="TreeGrafter"/>
</dbReference>
<sequence>MEAMTSIATHRTPISILQEVCVKKGITPVYELVSSEGPIHEPNYVFLCSAGPFSATSKGASKKKAKHQASYLVLLKMLASSAMSDSEKMALRDLHHSAASLLGSDFLDALEMDDPEFAVYRMHREEESNFVGQLQELCQKNMWPPPTYEFVTVSRLIPAMHEYHCRVSLWKWTCEGFGTSKKQAKRHAAGALLERIVARNLTIPPEALESMEEENLSLLSKEEKACAQEPKGITENETRLSAKALRWLCDAKGSKIQFPCFDISEAPGDSCGKLEELIEKVKISAVYTYVHNTDSGKVYCLVQLSTLPLHVIKGLPSNNLNEARQSAARRCILFLKTMASATPEMDYEVWFTQQTIM</sequence>
<evidence type="ECO:0000313" key="4">
    <source>
        <dbReference type="EMBL" id="TPP67331.1"/>
    </source>
</evidence>
<dbReference type="PANTHER" id="PTHR46205:SF3">
    <property type="entry name" value="LOQUACIOUS, ISOFORM B"/>
    <property type="match status" value="1"/>
</dbReference>
<dbReference type="PANTHER" id="PTHR46205">
    <property type="entry name" value="LOQUACIOUS, ISOFORM B"/>
    <property type="match status" value="1"/>
</dbReference>
<name>A0A504Z4I1_FASGI</name>
<dbReference type="STRING" id="46835.A0A504Z4I1"/>
<dbReference type="CDD" id="cd00048">
    <property type="entry name" value="DSRM_SF"/>
    <property type="match status" value="1"/>
</dbReference>
<dbReference type="GO" id="GO:0016442">
    <property type="term" value="C:RISC complex"/>
    <property type="evidence" value="ECO:0007669"/>
    <property type="project" value="TreeGrafter"/>
</dbReference>
<accession>A0A504Z4I1</accession>
<dbReference type="InterPro" id="IPR051247">
    <property type="entry name" value="RLC_Component"/>
</dbReference>
<evidence type="ECO:0000256" key="2">
    <source>
        <dbReference type="PROSITE-ProRule" id="PRU00266"/>
    </source>
</evidence>
<dbReference type="Proteomes" id="UP000316759">
    <property type="component" value="Unassembled WGS sequence"/>
</dbReference>
<feature type="domain" description="DRBM" evidence="3">
    <location>
        <begin position="129"/>
        <end position="198"/>
    </location>
</feature>
<keyword evidence="5" id="KW-1185">Reference proteome</keyword>
<dbReference type="GO" id="GO:0035197">
    <property type="term" value="F:siRNA binding"/>
    <property type="evidence" value="ECO:0007669"/>
    <property type="project" value="TreeGrafter"/>
</dbReference>
<proteinExistence type="predicted"/>
<dbReference type="GO" id="GO:0030422">
    <property type="term" value="P:siRNA processing"/>
    <property type="evidence" value="ECO:0007669"/>
    <property type="project" value="TreeGrafter"/>
</dbReference>
<keyword evidence="1 2" id="KW-0694">RNA-binding</keyword>
<dbReference type="GO" id="GO:0005737">
    <property type="term" value="C:cytoplasm"/>
    <property type="evidence" value="ECO:0007669"/>
    <property type="project" value="TreeGrafter"/>
</dbReference>
<evidence type="ECO:0000313" key="5">
    <source>
        <dbReference type="Proteomes" id="UP000316759"/>
    </source>
</evidence>
<evidence type="ECO:0000256" key="1">
    <source>
        <dbReference type="ARBA" id="ARBA00022884"/>
    </source>
</evidence>
<dbReference type="GO" id="GO:0070920">
    <property type="term" value="P:regulation of regulatory ncRNA processing"/>
    <property type="evidence" value="ECO:0007669"/>
    <property type="project" value="TreeGrafter"/>
</dbReference>
<dbReference type="InterPro" id="IPR014720">
    <property type="entry name" value="dsRBD_dom"/>
</dbReference>
<dbReference type="Gene3D" id="3.30.160.20">
    <property type="match status" value="3"/>
</dbReference>